<dbReference type="RefSeq" id="WP_144099797.1">
    <property type="nucleotide sequence ID" value="NZ_CABHNM010000014.1"/>
</dbReference>
<dbReference type="AlphaFoldDB" id="A0A564SDB0"/>
<name>A0A564SDB0_9FIRM</name>
<organism evidence="1 2">
    <name type="scientific">Dorea longicatena</name>
    <dbReference type="NCBI Taxonomy" id="88431"/>
    <lineage>
        <taxon>Bacteria</taxon>
        <taxon>Bacillati</taxon>
        <taxon>Bacillota</taxon>
        <taxon>Clostridia</taxon>
        <taxon>Lachnospirales</taxon>
        <taxon>Lachnospiraceae</taxon>
        <taxon>Dorea</taxon>
    </lineage>
</organism>
<reference evidence="1 2" key="1">
    <citation type="submission" date="2019-07" db="EMBL/GenBank/DDBJ databases">
        <authorList>
            <person name="Hibberd C M."/>
            <person name="Gehrig L. J."/>
            <person name="Chang H.-W."/>
            <person name="Venkatesh S."/>
        </authorList>
    </citation>
    <scope>NUCLEOTIDE SEQUENCE [LARGE SCALE GENOMIC DNA]</scope>
    <source>
        <strain evidence="1">Dorea_longicatena_SSTS_Bg7063</strain>
    </source>
</reference>
<proteinExistence type="predicted"/>
<evidence type="ECO:0000313" key="2">
    <source>
        <dbReference type="Proteomes" id="UP000398619"/>
    </source>
</evidence>
<gene>
    <name evidence="1" type="ORF">DLSSTS7063_00485</name>
</gene>
<protein>
    <submittedName>
        <fullName evidence="1">Uncharacterized protein</fullName>
    </submittedName>
</protein>
<sequence length="109" mass="12606">MEENTQAKSRMEMPPYSKQEQEMDILKEICLGRKLRTEVTESMLCQHFQISKSALTAALKKMAEIRTSHQKIGSQRPLCSGKVRIYDANIQYGSHPTTKVQQRAFLVYR</sequence>
<dbReference type="EMBL" id="CABHNM010000014">
    <property type="protein sequence ID" value="VUW93137.1"/>
    <property type="molecule type" value="Genomic_DNA"/>
</dbReference>
<accession>A0A564SDB0</accession>
<evidence type="ECO:0000313" key="1">
    <source>
        <dbReference type="EMBL" id="VUW93137.1"/>
    </source>
</evidence>
<dbReference type="Proteomes" id="UP000398619">
    <property type="component" value="Unassembled WGS sequence"/>
</dbReference>